<dbReference type="Proteomes" id="UP000434475">
    <property type="component" value="Unassembled WGS sequence"/>
</dbReference>
<comment type="caution">
    <text evidence="1">The sequence shown here is derived from an EMBL/GenBank/DDBJ whole genome shotgun (WGS) entry which is preliminary data.</text>
</comment>
<gene>
    <name evidence="1" type="ORF">GKE97_01500</name>
</gene>
<dbReference type="GO" id="GO:0006352">
    <property type="term" value="P:DNA-templated transcription initiation"/>
    <property type="evidence" value="ECO:0007669"/>
    <property type="project" value="InterPro"/>
</dbReference>
<reference evidence="1 2" key="1">
    <citation type="journal article" date="2019" name="Nat. Med.">
        <title>A library of human gut bacterial isolates paired with longitudinal multiomics data enables mechanistic microbiome research.</title>
        <authorList>
            <person name="Poyet M."/>
            <person name="Groussin M."/>
            <person name="Gibbons S.M."/>
            <person name="Avila-Pacheco J."/>
            <person name="Jiang X."/>
            <person name="Kearney S.M."/>
            <person name="Perrotta A.R."/>
            <person name="Berdy B."/>
            <person name="Zhao S."/>
            <person name="Lieberman T.D."/>
            <person name="Swanson P.K."/>
            <person name="Smith M."/>
            <person name="Roesemann S."/>
            <person name="Alexander J.E."/>
            <person name="Rich S.A."/>
            <person name="Livny J."/>
            <person name="Vlamakis H."/>
            <person name="Clish C."/>
            <person name="Bullock K."/>
            <person name="Deik A."/>
            <person name="Scott J."/>
            <person name="Pierce K.A."/>
            <person name="Xavier R.J."/>
            <person name="Alm E.J."/>
        </authorList>
    </citation>
    <scope>NUCLEOTIDE SEQUENCE [LARGE SCALE GENOMIC DNA]</scope>
    <source>
        <strain evidence="1 2">BIOML-A2</strain>
    </source>
</reference>
<protein>
    <submittedName>
        <fullName evidence="1">Uncharacterized protein</fullName>
    </submittedName>
</protein>
<dbReference type="RefSeq" id="WP_024722939.1">
    <property type="nucleotide sequence ID" value="NZ_WKPR01000002.1"/>
</dbReference>
<proteinExistence type="predicted"/>
<organism evidence="1 2">
    <name type="scientific">Flavonifractor plautii</name>
    <name type="common">Fusobacterium plautii</name>
    <dbReference type="NCBI Taxonomy" id="292800"/>
    <lineage>
        <taxon>Bacteria</taxon>
        <taxon>Bacillati</taxon>
        <taxon>Bacillota</taxon>
        <taxon>Clostridia</taxon>
        <taxon>Eubacteriales</taxon>
        <taxon>Oscillospiraceae</taxon>
        <taxon>Flavonifractor</taxon>
    </lineage>
</organism>
<evidence type="ECO:0000313" key="2">
    <source>
        <dbReference type="Proteomes" id="UP000434475"/>
    </source>
</evidence>
<dbReference type="Gene3D" id="1.10.1740.10">
    <property type="match status" value="1"/>
</dbReference>
<dbReference type="AlphaFoldDB" id="A0A6I2QV09"/>
<sequence>MKNNYSIAERNRIVEEHLWCIDRVIRKNRALMRVARLDYDDVYQQLSIRLIRAVSGFDPQKGKLKQHIFAQLRFELLNCKRPYRMFGMTGLPADYRGKKIISIEDYLERHSGAEPDGFFLSA</sequence>
<dbReference type="SUPFAM" id="SSF88946">
    <property type="entry name" value="Sigma2 domain of RNA polymerase sigma factors"/>
    <property type="match status" value="1"/>
</dbReference>
<dbReference type="InterPro" id="IPR013325">
    <property type="entry name" value="RNA_pol_sigma_r2"/>
</dbReference>
<evidence type="ECO:0000313" key="1">
    <source>
        <dbReference type="EMBL" id="MSB18188.1"/>
    </source>
</evidence>
<name>A0A6I2QV09_FLAPL</name>
<accession>A0A6I2QV09</accession>
<dbReference type="GO" id="GO:0003700">
    <property type="term" value="F:DNA-binding transcription factor activity"/>
    <property type="evidence" value="ECO:0007669"/>
    <property type="project" value="InterPro"/>
</dbReference>
<dbReference type="EMBL" id="WKPR01000002">
    <property type="protein sequence ID" value="MSB18188.1"/>
    <property type="molecule type" value="Genomic_DNA"/>
</dbReference>